<dbReference type="STRING" id="1314782.A0A165R2D0"/>
<gene>
    <name evidence="3" type="ORF">NEOLEDRAFT_1136835</name>
</gene>
<feature type="compositionally biased region" description="Basic residues" evidence="1">
    <location>
        <begin position="274"/>
        <end position="283"/>
    </location>
</feature>
<feature type="region of interest" description="Disordered" evidence="1">
    <location>
        <begin position="271"/>
        <end position="357"/>
    </location>
</feature>
<feature type="domain" description="DUF6697" evidence="2">
    <location>
        <begin position="70"/>
        <end position="263"/>
    </location>
</feature>
<evidence type="ECO:0000259" key="2">
    <source>
        <dbReference type="Pfam" id="PF20411"/>
    </source>
</evidence>
<evidence type="ECO:0000313" key="4">
    <source>
        <dbReference type="Proteomes" id="UP000076761"/>
    </source>
</evidence>
<dbReference type="OrthoDB" id="3176940at2759"/>
<name>A0A165R2D0_9AGAM</name>
<dbReference type="EMBL" id="KV425587">
    <property type="protein sequence ID" value="KZT23207.1"/>
    <property type="molecule type" value="Genomic_DNA"/>
</dbReference>
<evidence type="ECO:0000256" key="1">
    <source>
        <dbReference type="SAM" id="MobiDB-lite"/>
    </source>
</evidence>
<dbReference type="InParanoid" id="A0A165R2D0"/>
<protein>
    <recommendedName>
        <fullName evidence="2">DUF6697 domain-containing protein</fullName>
    </recommendedName>
</protein>
<dbReference type="AlphaFoldDB" id="A0A165R2D0"/>
<feature type="compositionally biased region" description="Basic residues" evidence="1">
    <location>
        <begin position="290"/>
        <end position="300"/>
    </location>
</feature>
<dbReference type="Proteomes" id="UP000076761">
    <property type="component" value="Unassembled WGS sequence"/>
</dbReference>
<sequence length="357" mass="41121">MSSSRKRQDIKIKTEQEVDEILARLMPEEKKVKIEEDTPRLSKDSVSARLALINYAVHIIELDESIRNTTVSRHFMTNYYGGNTQSTFPDIARSRSDQHGLTDFMYVNLNLNPYAPKVPGDSGLWFNPGVAGDNIEWPGIWRVFVRLASSKWLYVGQYKMIPAPPLTIDEWKSQSEAMKRGWAEKLHHGDWARGIRAVIWLWQTRGRKPTEEETDDALASKDKYANVSEGDIRRAFDEGQIVFCVWCMKCISYAEDFQRYIAREYAHWVPPPPKAKKATKKKLSTSTSPKKSKAGQKRRREQSEDRSPSPFMSLPLESEEEEDMGEARHGRQYIPRGTRSRPDSMKSRVEESGSPIY</sequence>
<reference evidence="3 4" key="1">
    <citation type="journal article" date="2016" name="Mol. Biol. Evol.">
        <title>Comparative Genomics of Early-Diverging Mushroom-Forming Fungi Provides Insights into the Origins of Lignocellulose Decay Capabilities.</title>
        <authorList>
            <person name="Nagy L.G."/>
            <person name="Riley R."/>
            <person name="Tritt A."/>
            <person name="Adam C."/>
            <person name="Daum C."/>
            <person name="Floudas D."/>
            <person name="Sun H."/>
            <person name="Yadav J.S."/>
            <person name="Pangilinan J."/>
            <person name="Larsson K.H."/>
            <person name="Matsuura K."/>
            <person name="Barry K."/>
            <person name="Labutti K."/>
            <person name="Kuo R."/>
            <person name="Ohm R.A."/>
            <person name="Bhattacharya S.S."/>
            <person name="Shirouzu T."/>
            <person name="Yoshinaga Y."/>
            <person name="Martin F.M."/>
            <person name="Grigoriev I.V."/>
            <person name="Hibbett D.S."/>
        </authorList>
    </citation>
    <scope>NUCLEOTIDE SEQUENCE [LARGE SCALE GENOMIC DNA]</scope>
    <source>
        <strain evidence="3 4">HHB14362 ss-1</strain>
    </source>
</reference>
<dbReference type="InterPro" id="IPR046520">
    <property type="entry name" value="DUF6697"/>
</dbReference>
<organism evidence="3 4">
    <name type="scientific">Neolentinus lepideus HHB14362 ss-1</name>
    <dbReference type="NCBI Taxonomy" id="1314782"/>
    <lineage>
        <taxon>Eukaryota</taxon>
        <taxon>Fungi</taxon>
        <taxon>Dikarya</taxon>
        <taxon>Basidiomycota</taxon>
        <taxon>Agaricomycotina</taxon>
        <taxon>Agaricomycetes</taxon>
        <taxon>Gloeophyllales</taxon>
        <taxon>Gloeophyllaceae</taxon>
        <taxon>Neolentinus</taxon>
    </lineage>
</organism>
<evidence type="ECO:0000313" key="3">
    <source>
        <dbReference type="EMBL" id="KZT23207.1"/>
    </source>
</evidence>
<feature type="compositionally biased region" description="Basic and acidic residues" evidence="1">
    <location>
        <begin position="340"/>
        <end position="351"/>
    </location>
</feature>
<accession>A0A165R2D0</accession>
<keyword evidence="4" id="KW-1185">Reference proteome</keyword>
<dbReference type="Pfam" id="PF20411">
    <property type="entry name" value="DUF6697"/>
    <property type="match status" value="1"/>
</dbReference>
<proteinExistence type="predicted"/>